<dbReference type="Gene3D" id="3.90.550.10">
    <property type="entry name" value="Spore Coat Polysaccharide Biosynthesis Protein SpsA, Chain A"/>
    <property type="match status" value="1"/>
</dbReference>
<dbReference type="InterPro" id="IPR050256">
    <property type="entry name" value="Glycosyltransferase_2"/>
</dbReference>
<evidence type="ECO:0000259" key="8">
    <source>
        <dbReference type="Pfam" id="PF00535"/>
    </source>
</evidence>
<evidence type="ECO:0000256" key="2">
    <source>
        <dbReference type="ARBA" id="ARBA00022676"/>
    </source>
</evidence>
<dbReference type="SUPFAM" id="SSF53448">
    <property type="entry name" value="Nucleotide-diphospho-sugar transferases"/>
    <property type="match status" value="1"/>
</dbReference>
<gene>
    <name evidence="9" type="ORF">NQF89_01370</name>
</gene>
<dbReference type="Proteomes" id="UP001165575">
    <property type="component" value="Unassembled WGS sequence"/>
</dbReference>
<evidence type="ECO:0000313" key="10">
    <source>
        <dbReference type="Proteomes" id="UP001165575"/>
    </source>
</evidence>
<evidence type="ECO:0000256" key="4">
    <source>
        <dbReference type="ARBA" id="ARBA00022692"/>
    </source>
</evidence>
<keyword evidence="4 7" id="KW-0812">Transmembrane</keyword>
<keyword evidence="10" id="KW-1185">Reference proteome</keyword>
<feature type="domain" description="Glycosyltransferase 2-like" evidence="8">
    <location>
        <begin position="29"/>
        <end position="190"/>
    </location>
</feature>
<protein>
    <submittedName>
        <fullName evidence="9">Glycosyltransferase family 2 protein</fullName>
    </submittedName>
</protein>
<reference evidence="9 10" key="1">
    <citation type="submission" date="2022-07" db="EMBL/GenBank/DDBJ databases">
        <title>Bombella genomes.</title>
        <authorList>
            <person name="Harer L."/>
            <person name="Styblova S."/>
            <person name="Ehrmann M."/>
        </authorList>
    </citation>
    <scope>NUCLEOTIDE SEQUENCE [LARGE SCALE GENOMIC DNA]</scope>
    <source>
        <strain evidence="9 10">TMW 2.2556</strain>
    </source>
</reference>
<evidence type="ECO:0000256" key="7">
    <source>
        <dbReference type="SAM" id="Phobius"/>
    </source>
</evidence>
<dbReference type="RefSeq" id="WP_266137323.1">
    <property type="nucleotide sequence ID" value="NZ_JANIDX010000001.1"/>
</dbReference>
<keyword evidence="3" id="KW-0808">Transferase</keyword>
<sequence length="331" mass="37753">MKKDDPLSKSNQERSSLEYDTQMISRVISVIIPCHNEEKNIIKSLHALNNILDNIPHITWKVLLIDDGSSDKTVEIATSLQEQDNRLKIIEFSRNFGKEAAMTAGLDEATGDAAIIIDADLQDDPSLIPQMVKKWEEGTEVVLAKRSDRTTDHVLKRFTASLFYRTHNALSPLKIPENVGDFRLIDRCVIDALKLLPERQRFMKGLFAYVGFKTETLTYKRQARETGESKFTPLSLWNLALEGFTSFSTIPLRIWTYLGTIGAILSIIYGFFVVFHKLLYGNGTQGYTSIFFAILFFGSIQMITVGILGEYIGRIYMETKQRPVYIIRKRH</sequence>
<evidence type="ECO:0000256" key="1">
    <source>
        <dbReference type="ARBA" id="ARBA00004141"/>
    </source>
</evidence>
<dbReference type="InterPro" id="IPR029044">
    <property type="entry name" value="Nucleotide-diphossugar_trans"/>
</dbReference>
<name>A0ABT3WN44_9PROT</name>
<evidence type="ECO:0000256" key="6">
    <source>
        <dbReference type="ARBA" id="ARBA00023136"/>
    </source>
</evidence>
<dbReference type="CDD" id="cd04187">
    <property type="entry name" value="DPM1_like_bac"/>
    <property type="match status" value="1"/>
</dbReference>
<keyword evidence="6 7" id="KW-0472">Membrane</keyword>
<dbReference type="Pfam" id="PF00535">
    <property type="entry name" value="Glycos_transf_2"/>
    <property type="match status" value="1"/>
</dbReference>
<keyword evidence="5 7" id="KW-1133">Transmembrane helix</keyword>
<comment type="caution">
    <text evidence="9">The sequence shown here is derived from an EMBL/GenBank/DDBJ whole genome shotgun (WGS) entry which is preliminary data.</text>
</comment>
<evidence type="ECO:0000256" key="3">
    <source>
        <dbReference type="ARBA" id="ARBA00022679"/>
    </source>
</evidence>
<proteinExistence type="predicted"/>
<dbReference type="PANTHER" id="PTHR48090">
    <property type="entry name" value="UNDECAPRENYL-PHOSPHATE 4-DEOXY-4-FORMAMIDO-L-ARABINOSE TRANSFERASE-RELATED"/>
    <property type="match status" value="1"/>
</dbReference>
<keyword evidence="2" id="KW-0328">Glycosyltransferase</keyword>
<organism evidence="9 10">
    <name type="scientific">Bombella pollinis</name>
    <dbReference type="NCBI Taxonomy" id="2967337"/>
    <lineage>
        <taxon>Bacteria</taxon>
        <taxon>Pseudomonadati</taxon>
        <taxon>Pseudomonadota</taxon>
        <taxon>Alphaproteobacteria</taxon>
        <taxon>Acetobacterales</taxon>
        <taxon>Acetobacteraceae</taxon>
        <taxon>Bombella</taxon>
    </lineage>
</organism>
<feature type="transmembrane region" description="Helical" evidence="7">
    <location>
        <begin position="254"/>
        <end position="275"/>
    </location>
</feature>
<accession>A0ABT3WN44</accession>
<dbReference type="EMBL" id="JANIDX010000001">
    <property type="protein sequence ID" value="MCX5619078.1"/>
    <property type="molecule type" value="Genomic_DNA"/>
</dbReference>
<dbReference type="PANTHER" id="PTHR48090:SF1">
    <property type="entry name" value="PROPHAGE BACTOPRENOL GLUCOSYL TRANSFERASE HOMOLOG"/>
    <property type="match status" value="1"/>
</dbReference>
<evidence type="ECO:0000313" key="9">
    <source>
        <dbReference type="EMBL" id="MCX5619078.1"/>
    </source>
</evidence>
<feature type="transmembrane region" description="Helical" evidence="7">
    <location>
        <begin position="287"/>
        <end position="312"/>
    </location>
</feature>
<dbReference type="InterPro" id="IPR001173">
    <property type="entry name" value="Glyco_trans_2-like"/>
</dbReference>
<evidence type="ECO:0000256" key="5">
    <source>
        <dbReference type="ARBA" id="ARBA00022989"/>
    </source>
</evidence>
<comment type="subcellular location">
    <subcellularLocation>
        <location evidence="1">Membrane</location>
        <topology evidence="1">Multi-pass membrane protein</topology>
    </subcellularLocation>
</comment>